<dbReference type="AlphaFoldDB" id="A0AAU9TZE7"/>
<evidence type="ECO:0000313" key="3">
    <source>
        <dbReference type="Proteomes" id="UP001153954"/>
    </source>
</evidence>
<dbReference type="Proteomes" id="UP001153954">
    <property type="component" value="Unassembled WGS sequence"/>
</dbReference>
<dbReference type="PANTHER" id="PTHR35450">
    <property type="entry name" value="REVERSE TRANSCRIPTASE DOMAIN-CONTAINING PROTEIN"/>
    <property type="match status" value="1"/>
</dbReference>
<dbReference type="PROSITE" id="PS50878">
    <property type="entry name" value="RT_POL"/>
    <property type="match status" value="1"/>
</dbReference>
<dbReference type="CDD" id="cd01650">
    <property type="entry name" value="RT_nLTR_like"/>
    <property type="match status" value="1"/>
</dbReference>
<dbReference type="Pfam" id="PF00078">
    <property type="entry name" value="RVT_1"/>
    <property type="match status" value="1"/>
</dbReference>
<dbReference type="InterPro" id="IPR043502">
    <property type="entry name" value="DNA/RNA_pol_sf"/>
</dbReference>
<protein>
    <recommendedName>
        <fullName evidence="1">Reverse transcriptase domain-containing protein</fullName>
    </recommendedName>
</protein>
<dbReference type="SUPFAM" id="SSF56672">
    <property type="entry name" value="DNA/RNA polymerases"/>
    <property type="match status" value="1"/>
</dbReference>
<reference evidence="2" key="1">
    <citation type="submission" date="2022-03" db="EMBL/GenBank/DDBJ databases">
        <authorList>
            <person name="Tunstrom K."/>
        </authorList>
    </citation>
    <scope>NUCLEOTIDE SEQUENCE</scope>
</reference>
<comment type="caution">
    <text evidence="2">The sequence shown here is derived from an EMBL/GenBank/DDBJ whole genome shotgun (WGS) entry which is preliminary data.</text>
</comment>
<dbReference type="InterPro" id="IPR000477">
    <property type="entry name" value="RT_dom"/>
</dbReference>
<dbReference type="EMBL" id="CAKOGL010000012">
    <property type="protein sequence ID" value="CAH2093004.1"/>
    <property type="molecule type" value="Genomic_DNA"/>
</dbReference>
<dbReference type="GO" id="GO:0071897">
    <property type="term" value="P:DNA biosynthetic process"/>
    <property type="evidence" value="ECO:0007669"/>
    <property type="project" value="UniProtKB-ARBA"/>
</dbReference>
<keyword evidence="3" id="KW-1185">Reference proteome</keyword>
<sequence>MFCYYKTKSQGAGYVKRLEKLFKERNLNNPKVEKFTGQLLSNQARRVITHKDIPEDILRQIRNNAEQTNLYEVHNTQTHIYNNDDENISNTYNEDFIEINENLDSILIEFMQNLSETKETLIENRKFLPKPILSKKFFYNLNTINNILPNILRSQGTLRDINDVIYAAAKTLIEANNQKPFNRSTTIKPFKDPPWKARIKKKIDEIRKELGRLTESKNDRIGKKKQTTIKNLYNKYKIFDQQNLNNTIEILKQKVKMYAGRIKRYQDMNDRKTQNKLFRDNQHKFYRSIYSKNMNTTAIPSKQEIQDFWSKILSMPKGYNRDAQWIAEIETATGCAEGNEFQDIDLDKVKNAIKKTQNWKTPGIDKIQNFYIKYLTNTHSYMAKAFDRIFKGTEETEEWFTTGQVVLIPKNSSDTDNPRNWRPIACLPTMYKILTSIIAEELYTYCEQHKIIAVEQRGCRRGTRGCKDHLMLNKSILEDAYYAKKNLSMSWIDYQKAFDSISHDWLLKVLEIYKCPSAVKDFLKLFMSRWRVVMTARGMNSSVTTDPIQVNCGLFQGDSLSPLLFCLAINPLSQILNKYANKGYKLKDKTYINHLVYMDDLKLYAKNKNSLAALLHTTEIFTNDIGMNFGFEKCNILHMVEGRKIDNQREGQFLLSGEEFKYLQDNQNYKYLGIHESGKLNHTELRQQISKEYFKRIKKLLKTHLSARNIIKAINSYAVPLLLYSFGIVNYSHRDICYIDIKTRKLLTLNKIHKQKSEVERLYLPTEEGGRGLINIESLYKTQIIKYNKYLNSANDYLINAINEHDKNINKYSINKESKEYIKEIGLNIDENITDKNIKSAIIKKKIQVWKSKPLHNQFYKLVLEKNNIDKDLSFRWLKKQLVSPILEATVFAIQDQSIITKQFERDITKKSTDGKCRICAEKDETIQHIVSGCEKLAGKHYVQRHNNIVQYIFWLLSKKHNFETNEFWWKDSLKQPQVKENDTAKLMWEMPVQTDVTVDHNRPDIIYIDKVQNKTYLIDVAIPTDYNIGAKEIEKLTKYHLLKKEITRLWKTKAEIIPIVIGATGMVAKSIRRYCDKLDANIDITIMQKQTAIYTTTIVSKVLGDNILVDGERSEAPLP</sequence>
<evidence type="ECO:0000313" key="2">
    <source>
        <dbReference type="EMBL" id="CAH2093004.1"/>
    </source>
</evidence>
<proteinExistence type="predicted"/>
<dbReference type="PANTHER" id="PTHR35450:SF2">
    <property type="entry name" value="REVERSE TRANSCRIPTASE DOMAIN-CONTAINING PROTEIN"/>
    <property type="match status" value="1"/>
</dbReference>
<accession>A0AAU9TZE7</accession>
<name>A0AAU9TZE7_EUPED</name>
<gene>
    <name evidence="2" type="ORF">EEDITHA_LOCUS8710</name>
</gene>
<evidence type="ECO:0000259" key="1">
    <source>
        <dbReference type="PROSITE" id="PS50878"/>
    </source>
</evidence>
<organism evidence="2 3">
    <name type="scientific">Euphydryas editha</name>
    <name type="common">Edith's checkerspot</name>
    <dbReference type="NCBI Taxonomy" id="104508"/>
    <lineage>
        <taxon>Eukaryota</taxon>
        <taxon>Metazoa</taxon>
        <taxon>Ecdysozoa</taxon>
        <taxon>Arthropoda</taxon>
        <taxon>Hexapoda</taxon>
        <taxon>Insecta</taxon>
        <taxon>Pterygota</taxon>
        <taxon>Neoptera</taxon>
        <taxon>Endopterygota</taxon>
        <taxon>Lepidoptera</taxon>
        <taxon>Glossata</taxon>
        <taxon>Ditrysia</taxon>
        <taxon>Papilionoidea</taxon>
        <taxon>Nymphalidae</taxon>
        <taxon>Nymphalinae</taxon>
        <taxon>Euphydryas</taxon>
    </lineage>
</organism>
<feature type="domain" description="Reverse transcriptase" evidence="1">
    <location>
        <begin position="389"/>
        <end position="676"/>
    </location>
</feature>